<dbReference type="EMBL" id="GBYX01475628">
    <property type="protein sequence ID" value="JAO06048.1"/>
    <property type="molecule type" value="Transcribed_RNA"/>
</dbReference>
<organism evidence="1">
    <name type="scientific">Poeciliopsis prolifica</name>
    <name type="common">blackstripe livebearer</name>
    <dbReference type="NCBI Taxonomy" id="188132"/>
    <lineage>
        <taxon>Eukaryota</taxon>
        <taxon>Metazoa</taxon>
        <taxon>Chordata</taxon>
        <taxon>Craniata</taxon>
        <taxon>Vertebrata</taxon>
        <taxon>Euteleostomi</taxon>
        <taxon>Actinopterygii</taxon>
        <taxon>Neopterygii</taxon>
        <taxon>Teleostei</taxon>
        <taxon>Neoteleostei</taxon>
        <taxon>Acanthomorphata</taxon>
        <taxon>Ovalentaria</taxon>
        <taxon>Atherinomorphae</taxon>
        <taxon>Cyprinodontiformes</taxon>
        <taxon>Poeciliidae</taxon>
        <taxon>Poeciliinae</taxon>
        <taxon>Poeciliopsis</taxon>
    </lineage>
</organism>
<reference evidence="1" key="1">
    <citation type="submission" date="2014-12" db="EMBL/GenBank/DDBJ databases">
        <title>Parallel Evolution in Life History Adaptation Evident in the Tissue-Specific Poeciliopsis prolifica transcriptome.</title>
        <authorList>
            <person name="Jue N.K."/>
            <person name="Foley R.J."/>
            <person name="Obergfell C."/>
            <person name="Reznick D.N."/>
            <person name="O'Neill R.J."/>
            <person name="O'Neill M.J."/>
        </authorList>
    </citation>
    <scope>NUCLEOTIDE SEQUENCE</scope>
</reference>
<dbReference type="AlphaFoldDB" id="A0A0S7ESP9"/>
<proteinExistence type="predicted"/>
<name>A0A0S7ESP9_9TELE</name>
<accession>A0A0S7ESP9</accession>
<evidence type="ECO:0000313" key="1">
    <source>
        <dbReference type="EMBL" id="JAO06048.1"/>
    </source>
</evidence>
<protein>
    <submittedName>
        <fullName evidence="1">PPUP8141</fullName>
    </submittedName>
</protein>
<gene>
    <name evidence="1" type="primary">PPUP8141</name>
</gene>
<sequence length="114" mass="12954">FITCENTEILPQTTDQDLSHADKAEEIDSTSCAAYTVILIYSCIKACEIILINLDLKCFALEVNSDRENKTDTLLRQNIFLGGKEQAFQIKFYQIKSAYRPLETAAKICDWHEG</sequence>
<feature type="non-terminal residue" evidence="1">
    <location>
        <position position="1"/>
    </location>
</feature>